<accession>A0A0E9TCQ9</accession>
<reference evidence="1" key="1">
    <citation type="submission" date="2014-11" db="EMBL/GenBank/DDBJ databases">
        <authorList>
            <person name="Amaro Gonzalez C."/>
        </authorList>
    </citation>
    <scope>NUCLEOTIDE SEQUENCE</scope>
</reference>
<sequence length="54" mass="6225">MLQRMQRDPFNLQRLCLFCGDGVVYFIHLFCQKQLVRTPAVLATGSDLCSLFCQ</sequence>
<proteinExistence type="predicted"/>
<reference evidence="1" key="2">
    <citation type="journal article" date="2015" name="Fish Shellfish Immunol.">
        <title>Early steps in the European eel (Anguilla anguilla)-Vibrio vulnificus interaction in the gills: Role of the RtxA13 toxin.</title>
        <authorList>
            <person name="Callol A."/>
            <person name="Pajuelo D."/>
            <person name="Ebbesson L."/>
            <person name="Teles M."/>
            <person name="MacKenzie S."/>
            <person name="Amaro C."/>
        </authorList>
    </citation>
    <scope>NUCLEOTIDE SEQUENCE</scope>
</reference>
<organism evidence="1">
    <name type="scientific">Anguilla anguilla</name>
    <name type="common">European freshwater eel</name>
    <name type="synonym">Muraena anguilla</name>
    <dbReference type="NCBI Taxonomy" id="7936"/>
    <lineage>
        <taxon>Eukaryota</taxon>
        <taxon>Metazoa</taxon>
        <taxon>Chordata</taxon>
        <taxon>Craniata</taxon>
        <taxon>Vertebrata</taxon>
        <taxon>Euteleostomi</taxon>
        <taxon>Actinopterygii</taxon>
        <taxon>Neopterygii</taxon>
        <taxon>Teleostei</taxon>
        <taxon>Anguilliformes</taxon>
        <taxon>Anguillidae</taxon>
        <taxon>Anguilla</taxon>
    </lineage>
</organism>
<protein>
    <submittedName>
        <fullName evidence="1">Uncharacterized protein</fullName>
    </submittedName>
</protein>
<dbReference type="AlphaFoldDB" id="A0A0E9TCQ9"/>
<name>A0A0E9TCQ9_ANGAN</name>
<dbReference type="EMBL" id="GBXM01057108">
    <property type="protein sequence ID" value="JAH51469.1"/>
    <property type="molecule type" value="Transcribed_RNA"/>
</dbReference>
<evidence type="ECO:0000313" key="1">
    <source>
        <dbReference type="EMBL" id="JAH51469.1"/>
    </source>
</evidence>